<evidence type="ECO:0000256" key="1">
    <source>
        <dbReference type="ARBA" id="ARBA00004418"/>
    </source>
</evidence>
<dbReference type="InterPro" id="IPR001638">
    <property type="entry name" value="Solute-binding_3/MltF_N"/>
</dbReference>
<dbReference type="PANTHER" id="PTHR30024">
    <property type="entry name" value="ALIPHATIC SULFONATES-BINDING PROTEIN-RELATED"/>
    <property type="match status" value="1"/>
</dbReference>
<gene>
    <name evidence="8" type="ORF">BJL86_2881</name>
</gene>
<comment type="subcellular location">
    <subcellularLocation>
        <location evidence="1">Periplasm</location>
    </subcellularLocation>
</comment>
<evidence type="ECO:0000256" key="5">
    <source>
        <dbReference type="ARBA" id="ARBA00055538"/>
    </source>
</evidence>
<dbReference type="KEGG" id="dtm:BJL86_2881"/>
<dbReference type="GO" id="GO:0042626">
    <property type="term" value="F:ATPase-coupled transmembrane transporter activity"/>
    <property type="evidence" value="ECO:0007669"/>
    <property type="project" value="InterPro"/>
</dbReference>
<dbReference type="Proteomes" id="UP000186104">
    <property type="component" value="Chromosome"/>
</dbReference>
<protein>
    <recommendedName>
        <fullName evidence="6">Putative aliphatic sulfonates-binding protein</fullName>
    </recommendedName>
</protein>
<dbReference type="CDD" id="cd13558">
    <property type="entry name" value="PBP2_SsuA_like_2"/>
    <property type="match status" value="1"/>
</dbReference>
<comment type="similarity">
    <text evidence="2">Belongs to the bacterial solute-binding protein SsuA/TauA family.</text>
</comment>
<dbReference type="FunFam" id="3.40.190.10:FF:000050">
    <property type="entry name" value="Sulfonate ABC transporter substrate-binding protein"/>
    <property type="match status" value="1"/>
</dbReference>
<dbReference type="SUPFAM" id="SSF53850">
    <property type="entry name" value="Periplasmic binding protein-like II"/>
    <property type="match status" value="1"/>
</dbReference>
<evidence type="ECO:0000313" key="9">
    <source>
        <dbReference type="Proteomes" id="UP000186104"/>
    </source>
</evidence>
<dbReference type="GO" id="GO:0016020">
    <property type="term" value="C:membrane"/>
    <property type="evidence" value="ECO:0007669"/>
    <property type="project" value="InterPro"/>
</dbReference>
<organism evidence="8 9">
    <name type="scientific">Dietzia timorensis</name>
    <dbReference type="NCBI Taxonomy" id="499555"/>
    <lineage>
        <taxon>Bacteria</taxon>
        <taxon>Bacillati</taxon>
        <taxon>Actinomycetota</taxon>
        <taxon>Actinomycetes</taxon>
        <taxon>Mycobacteriales</taxon>
        <taxon>Dietziaceae</taxon>
        <taxon>Dietzia</taxon>
    </lineage>
</organism>
<dbReference type="Gene3D" id="3.40.190.10">
    <property type="entry name" value="Periplasmic binding protein-like II"/>
    <property type="match status" value="2"/>
</dbReference>
<dbReference type="RefSeq" id="WP_067478536.1">
    <property type="nucleotide sequence ID" value="NZ_CP015961.1"/>
</dbReference>
<evidence type="ECO:0000256" key="6">
    <source>
        <dbReference type="ARBA" id="ARBA00070228"/>
    </source>
</evidence>
<dbReference type="OrthoDB" id="506623at2"/>
<name>A0A173LQ31_9ACTN</name>
<dbReference type="PANTHER" id="PTHR30024:SF48">
    <property type="entry name" value="ABC TRANSPORTER SUBSTRATE-BINDING PROTEIN"/>
    <property type="match status" value="1"/>
</dbReference>
<dbReference type="InterPro" id="IPR010067">
    <property type="entry name" value="ABC_SsuA_sub-bd"/>
</dbReference>
<proteinExistence type="inferred from homology"/>
<dbReference type="NCBIfam" id="TIGR01728">
    <property type="entry name" value="SsuA_fam"/>
    <property type="match status" value="1"/>
</dbReference>
<dbReference type="PROSITE" id="PS51257">
    <property type="entry name" value="PROKAR_LIPOPROTEIN"/>
    <property type="match status" value="1"/>
</dbReference>
<reference evidence="8 9" key="1">
    <citation type="submission" date="2016-06" db="EMBL/GenBank/DDBJ databases">
        <title>Complete genome sequence of a saline-alkali tolerant type strain Dietzia timorensis ID05-A0528T.</title>
        <authorList>
            <person name="Wu X."/>
        </authorList>
    </citation>
    <scope>NUCLEOTIDE SEQUENCE [LARGE SCALE GENOMIC DNA]</scope>
    <source>
        <strain evidence="8 9">ID05-A0528</strain>
    </source>
</reference>
<feature type="domain" description="Solute-binding protein family 3/N-terminal" evidence="7">
    <location>
        <begin position="60"/>
        <end position="286"/>
    </location>
</feature>
<dbReference type="SMART" id="SM00062">
    <property type="entry name" value="PBPb"/>
    <property type="match status" value="1"/>
</dbReference>
<evidence type="ECO:0000259" key="7">
    <source>
        <dbReference type="SMART" id="SM00062"/>
    </source>
</evidence>
<evidence type="ECO:0000256" key="2">
    <source>
        <dbReference type="ARBA" id="ARBA00010742"/>
    </source>
</evidence>
<dbReference type="EMBL" id="CP015961">
    <property type="protein sequence ID" value="ANI93641.1"/>
    <property type="molecule type" value="Genomic_DNA"/>
</dbReference>
<dbReference type="Pfam" id="PF09084">
    <property type="entry name" value="NMT1"/>
    <property type="match status" value="1"/>
</dbReference>
<dbReference type="GO" id="GO:0042597">
    <property type="term" value="C:periplasmic space"/>
    <property type="evidence" value="ECO:0007669"/>
    <property type="project" value="UniProtKB-SubCell"/>
</dbReference>
<keyword evidence="3" id="KW-0813">Transport</keyword>
<dbReference type="STRING" id="499555.BJL86_2881"/>
<keyword evidence="4" id="KW-0732">Signal</keyword>
<comment type="function">
    <text evidence="5">Part of a binding-protein-dependent transport system for aliphatic sulfonates. Putative binding protein.</text>
</comment>
<dbReference type="AlphaFoldDB" id="A0A173LQ31"/>
<sequence length="352" mass="37388">MSHSRTHPRTRHNSRTLALIAALLAGVLVFTSACVTSEADQAKEAAEPERVPLDSLGDLTLQVGDQKGGTQSLLQAAGELDELPYQIEWSTFTSGPPQVEALTAGQIDFAVTGNTPPIFGASSGARIKIVSATNMAGEGDQILSKADSQIASVADLKGKKVAVGKGTSAHGNLLLQLQKAGLGIDDIEPVYLQPAEASAAFSRGDVDAWAIWDPYTALTETTEHVRVLATAESVSNGAEFGLASLDALGDSKRSTALADLVQRIARASDWAAANPDEWAEKYSQAVDVPLEPAKIAQRRRQDRQAVPADALNDSEQSIADAFADAELIEPFSFADFVDTRYAPDLEPYFDEP</sequence>
<evidence type="ECO:0000313" key="8">
    <source>
        <dbReference type="EMBL" id="ANI93641.1"/>
    </source>
</evidence>
<keyword evidence="9" id="KW-1185">Reference proteome</keyword>
<evidence type="ECO:0000256" key="3">
    <source>
        <dbReference type="ARBA" id="ARBA00022448"/>
    </source>
</evidence>
<accession>A0A173LQ31</accession>
<evidence type="ECO:0000256" key="4">
    <source>
        <dbReference type="ARBA" id="ARBA00022729"/>
    </source>
</evidence>
<dbReference type="InterPro" id="IPR015168">
    <property type="entry name" value="SsuA/THI5"/>
</dbReference>